<comment type="caution">
    <text evidence="5">The sequence shown here is derived from an EMBL/GenBank/DDBJ whole genome shotgun (WGS) entry which is preliminary data.</text>
</comment>
<gene>
    <name evidence="5" type="ORF">GBAR_LOCUS5689</name>
</gene>
<dbReference type="AlphaFoldDB" id="A0AA35W8T5"/>
<dbReference type="GO" id="GO:0004518">
    <property type="term" value="F:nuclease activity"/>
    <property type="evidence" value="ECO:0007669"/>
    <property type="project" value="InterPro"/>
</dbReference>
<organism evidence="5 6">
    <name type="scientific">Geodia barretti</name>
    <name type="common">Barrett's horny sponge</name>
    <dbReference type="NCBI Taxonomy" id="519541"/>
    <lineage>
        <taxon>Eukaryota</taxon>
        <taxon>Metazoa</taxon>
        <taxon>Porifera</taxon>
        <taxon>Demospongiae</taxon>
        <taxon>Heteroscleromorpha</taxon>
        <taxon>Tetractinellida</taxon>
        <taxon>Astrophorina</taxon>
        <taxon>Geodiidae</taxon>
        <taxon>Geodia</taxon>
    </lineage>
</organism>
<evidence type="ECO:0000313" key="5">
    <source>
        <dbReference type="EMBL" id="CAI8008291.1"/>
    </source>
</evidence>
<dbReference type="SUPFAM" id="SSF103256">
    <property type="entry name" value="Hypothetical protein TM0160"/>
    <property type="match status" value="1"/>
</dbReference>
<evidence type="ECO:0000259" key="4">
    <source>
        <dbReference type="PROSITE" id="PS51658"/>
    </source>
</evidence>
<dbReference type="EMBL" id="CASHTH010000832">
    <property type="protein sequence ID" value="CAI8008291.1"/>
    <property type="molecule type" value="Genomic_DNA"/>
</dbReference>
<accession>A0AA35W8T5</accession>
<name>A0AA35W8T5_GEOBA</name>
<evidence type="ECO:0000256" key="2">
    <source>
        <dbReference type="ARBA" id="ARBA00025428"/>
    </source>
</evidence>
<dbReference type="InterPro" id="IPR003729">
    <property type="entry name" value="Bi_nuclease_dom"/>
</dbReference>
<dbReference type="InterPro" id="IPR036104">
    <property type="entry name" value="BFN_sf"/>
</dbReference>
<keyword evidence="6" id="KW-1185">Reference proteome</keyword>
<proteinExistence type="inferred from homology"/>
<protein>
    <submittedName>
        <fullName evidence="5">Uncharacterized protein Rv1829</fullName>
    </submittedName>
</protein>
<dbReference type="PROSITE" id="PS51658">
    <property type="entry name" value="BFN"/>
    <property type="match status" value="1"/>
</dbReference>
<dbReference type="Gene3D" id="3.10.690.10">
    <property type="entry name" value="Bifunctional nuclease domain"/>
    <property type="match status" value="1"/>
</dbReference>
<dbReference type="Proteomes" id="UP001174909">
    <property type="component" value="Unassembled WGS sequence"/>
</dbReference>
<dbReference type="PANTHER" id="PTHR15160">
    <property type="entry name" value="VON HIPPEL-LINDAU PROTEIN"/>
    <property type="match status" value="1"/>
</dbReference>
<comment type="function">
    <text evidence="2">Bifunctional nuclease with both RNase and DNase activities. Involved in basal defense response. Participates in abscisic acid-derived callose deposition following infection by a necrotrophic pathogen.</text>
</comment>
<reference evidence="5" key="1">
    <citation type="submission" date="2023-03" db="EMBL/GenBank/DDBJ databases">
        <authorList>
            <person name="Steffen K."/>
            <person name="Cardenas P."/>
        </authorList>
    </citation>
    <scope>NUCLEOTIDE SEQUENCE</scope>
</reference>
<dbReference type="Pfam" id="PF02577">
    <property type="entry name" value="BFN_dom"/>
    <property type="match status" value="1"/>
</dbReference>
<evidence type="ECO:0000256" key="3">
    <source>
        <dbReference type="SAM" id="MobiDB-lite"/>
    </source>
</evidence>
<feature type="domain" description="BFN" evidence="4">
    <location>
        <begin position="1"/>
        <end position="132"/>
    </location>
</feature>
<comment type="similarity">
    <text evidence="1">Belongs to the bifunctional nuclease family.</text>
</comment>
<feature type="region of interest" description="Disordered" evidence="3">
    <location>
        <begin position="136"/>
        <end position="159"/>
    </location>
</feature>
<feature type="compositionally biased region" description="Basic and acidic residues" evidence="3">
    <location>
        <begin position="149"/>
        <end position="159"/>
    </location>
</feature>
<sequence>MLELVIDGIRVSLMNQQRVVILRVKDTDKYLPIWIGPSEADAIALKLQNVTVPRPLTHDLLFDVISSLDATVDRIVVHDLSDDTFFAKIVLQVNGSTMEVDSRPSDALALAVRTESPIYAEDSVVEKAAILLDQETGKAVQEEDEEDAEARPVSEEERAGLSAFEDFIGSLDLDLGQGQGDAPTQNR</sequence>
<evidence type="ECO:0000313" key="6">
    <source>
        <dbReference type="Proteomes" id="UP001174909"/>
    </source>
</evidence>
<dbReference type="PANTHER" id="PTHR15160:SF1">
    <property type="entry name" value="VON HIPPEL-LINDAU DISEASE TUMOR SUPPRESSOR"/>
    <property type="match status" value="1"/>
</dbReference>
<evidence type="ECO:0000256" key="1">
    <source>
        <dbReference type="ARBA" id="ARBA00009095"/>
    </source>
</evidence>